<evidence type="ECO:0000259" key="1">
    <source>
        <dbReference type="Pfam" id="PF08546"/>
    </source>
</evidence>
<dbReference type="InterPro" id="IPR013752">
    <property type="entry name" value="KPA_reductase"/>
</dbReference>
<dbReference type="SUPFAM" id="SSF48179">
    <property type="entry name" value="6-phosphogluconate dehydrogenase C-terminal domain-like"/>
    <property type="match status" value="1"/>
</dbReference>
<reference evidence="2 3" key="1">
    <citation type="submission" date="2024-07" db="EMBL/GenBank/DDBJ databases">
        <title>Draft sequence of the Neodothiora populina.</title>
        <authorList>
            <person name="Drown D.D."/>
            <person name="Schuette U.S."/>
            <person name="Buechlein A.B."/>
            <person name="Rusch D.R."/>
            <person name="Winton L.W."/>
            <person name="Adams G.A."/>
        </authorList>
    </citation>
    <scope>NUCLEOTIDE SEQUENCE [LARGE SCALE GENOMIC DNA]</scope>
    <source>
        <strain evidence="2 3">CPC 39397</strain>
    </source>
</reference>
<dbReference type="Gene3D" id="3.40.50.720">
    <property type="entry name" value="NAD(P)-binding Rossmann-like Domain"/>
    <property type="match status" value="1"/>
</dbReference>
<dbReference type="EMBL" id="JBFMKM010000007">
    <property type="protein sequence ID" value="KAL1305506.1"/>
    <property type="molecule type" value="Genomic_DNA"/>
</dbReference>
<evidence type="ECO:0000313" key="2">
    <source>
        <dbReference type="EMBL" id="KAL1305506.1"/>
    </source>
</evidence>
<evidence type="ECO:0000313" key="3">
    <source>
        <dbReference type="Proteomes" id="UP001562354"/>
    </source>
</evidence>
<proteinExistence type="predicted"/>
<accession>A0ABR3PH79</accession>
<dbReference type="PANTHER" id="PTHR21708">
    <property type="entry name" value="PROBABLE 2-DEHYDROPANTOATE 2-REDUCTASE"/>
    <property type="match status" value="1"/>
</dbReference>
<gene>
    <name evidence="2" type="ORF">AAFC00_002378</name>
</gene>
<name>A0ABR3PH79_9PEZI</name>
<keyword evidence="3" id="KW-1185">Reference proteome</keyword>
<dbReference type="Proteomes" id="UP001562354">
    <property type="component" value="Unassembled WGS sequence"/>
</dbReference>
<dbReference type="InterPro" id="IPR013328">
    <property type="entry name" value="6PGD_dom2"/>
</dbReference>
<protein>
    <recommendedName>
        <fullName evidence="1">Ketopantoate reductase C-terminal domain-containing protein</fullName>
    </recommendedName>
</protein>
<comment type="caution">
    <text evidence="2">The sequence shown here is derived from an EMBL/GenBank/DDBJ whole genome shotgun (WGS) entry which is preliminary data.</text>
</comment>
<dbReference type="InterPro" id="IPR051402">
    <property type="entry name" value="KPR-Related"/>
</dbReference>
<dbReference type="InterPro" id="IPR008927">
    <property type="entry name" value="6-PGluconate_DH-like_C_sf"/>
</dbReference>
<dbReference type="RefSeq" id="XP_069201779.1">
    <property type="nucleotide sequence ID" value="XM_069348009.1"/>
</dbReference>
<dbReference type="Pfam" id="PF08546">
    <property type="entry name" value="ApbA_C"/>
    <property type="match status" value="1"/>
</dbReference>
<dbReference type="Gene3D" id="1.10.1040.10">
    <property type="entry name" value="N-(1-d-carboxylethyl)-l-norvaline Dehydrogenase, domain 2"/>
    <property type="match status" value="1"/>
</dbReference>
<sequence length="216" mass="23840">MEAFPQNIVLSGVSMIGSVEMPHGVITHNDPDELLVGAFHNPALSKEDEDAAARHFIDLYKAGGKTECNFVPDVPFSRWRKLIYNACLNSTCAITGLDTERLRIAKTPIENLVKPAMEEIRLAANASGVQLPDDVAAKMLSILEPIEIYFCPSMLVDVQKGNLTEFENIVGEPLREGTKNGVDMPTLRTMYGLLQAMQWKTMERKGLVNVPPCNVP</sequence>
<dbReference type="PANTHER" id="PTHR21708:SF30">
    <property type="entry name" value="2-DEHYDROPANTOATE 2-REDUCTASE-RELATED"/>
    <property type="match status" value="1"/>
</dbReference>
<organism evidence="2 3">
    <name type="scientific">Neodothiora populina</name>
    <dbReference type="NCBI Taxonomy" id="2781224"/>
    <lineage>
        <taxon>Eukaryota</taxon>
        <taxon>Fungi</taxon>
        <taxon>Dikarya</taxon>
        <taxon>Ascomycota</taxon>
        <taxon>Pezizomycotina</taxon>
        <taxon>Dothideomycetes</taxon>
        <taxon>Dothideomycetidae</taxon>
        <taxon>Dothideales</taxon>
        <taxon>Dothioraceae</taxon>
        <taxon>Neodothiora</taxon>
    </lineage>
</organism>
<feature type="domain" description="Ketopantoate reductase C-terminal" evidence="1">
    <location>
        <begin position="77"/>
        <end position="198"/>
    </location>
</feature>
<dbReference type="GeneID" id="95976080"/>